<comment type="caution">
    <text evidence="3">The sequence shown here is derived from an EMBL/GenBank/DDBJ whole genome shotgun (WGS) entry which is preliminary data.</text>
</comment>
<dbReference type="RefSeq" id="XP_052941799.1">
    <property type="nucleotide sequence ID" value="XM_053091653.1"/>
</dbReference>
<gene>
    <name evidence="3" type="ORF">MKK02DRAFT_41664</name>
</gene>
<feature type="compositionally biased region" description="Polar residues" evidence="1">
    <location>
        <begin position="605"/>
        <end position="615"/>
    </location>
</feature>
<keyword evidence="2" id="KW-0732">Signal</keyword>
<evidence type="ECO:0000256" key="1">
    <source>
        <dbReference type="SAM" id="MobiDB-lite"/>
    </source>
</evidence>
<dbReference type="GeneID" id="77730858"/>
<feature type="region of interest" description="Disordered" evidence="1">
    <location>
        <begin position="36"/>
        <end position="56"/>
    </location>
</feature>
<feature type="signal peptide" evidence="2">
    <location>
        <begin position="1"/>
        <end position="17"/>
    </location>
</feature>
<evidence type="ECO:0000313" key="3">
    <source>
        <dbReference type="EMBL" id="KAI9632022.1"/>
    </source>
</evidence>
<dbReference type="Proteomes" id="UP001164286">
    <property type="component" value="Unassembled WGS sequence"/>
</dbReference>
<dbReference type="AlphaFoldDB" id="A0AA38LPH3"/>
<feature type="chain" id="PRO_5041282505" description="RNase H type-1 domain-containing protein" evidence="2">
    <location>
        <begin position="18"/>
        <end position="827"/>
    </location>
</feature>
<evidence type="ECO:0000313" key="4">
    <source>
        <dbReference type="Proteomes" id="UP001164286"/>
    </source>
</evidence>
<keyword evidence="4" id="KW-1185">Reference proteome</keyword>
<reference evidence="3" key="1">
    <citation type="journal article" date="2022" name="G3 (Bethesda)">
        <title>High quality genome of the basidiomycete yeast Dioszegia hungarica PDD-24b-2 isolated from cloud water.</title>
        <authorList>
            <person name="Jarrige D."/>
            <person name="Haridas S."/>
            <person name="Bleykasten-Grosshans C."/>
            <person name="Joly M."/>
            <person name="Nadalig T."/>
            <person name="Sancelme M."/>
            <person name="Vuilleumier S."/>
            <person name="Grigoriev I.V."/>
            <person name="Amato P."/>
            <person name="Bringel F."/>
        </authorList>
    </citation>
    <scope>NUCLEOTIDE SEQUENCE</scope>
    <source>
        <strain evidence="3">PDD-24b-2</strain>
    </source>
</reference>
<organism evidence="3 4">
    <name type="scientific">Dioszegia hungarica</name>
    <dbReference type="NCBI Taxonomy" id="4972"/>
    <lineage>
        <taxon>Eukaryota</taxon>
        <taxon>Fungi</taxon>
        <taxon>Dikarya</taxon>
        <taxon>Basidiomycota</taxon>
        <taxon>Agaricomycotina</taxon>
        <taxon>Tremellomycetes</taxon>
        <taxon>Tremellales</taxon>
        <taxon>Bulleribasidiaceae</taxon>
        <taxon>Dioszegia</taxon>
    </lineage>
</organism>
<evidence type="ECO:0008006" key="5">
    <source>
        <dbReference type="Google" id="ProtNLM"/>
    </source>
</evidence>
<sequence length="827" mass="89098">MAGFLGGLFTQLRTSLAARLLPEGYSLVPVPVPRLPPLPPRDPTRTQHEIRTKTSGPLGGSFTTFSGVLNERSDGGAQAAFSITLHHHDKPLRLGRARDAVMIWPGQCHLIDAYVNWLALGLWREELSGGDVTLLSSSATAVDLLSADDPRKGDRTVRAIAKSIQWAGARYDIHTQLAYLPASVNLLARRLSRVEAPEKRLKMLGPELRDQLDLSDRRFLKWGILQKLPATSLLPSKFVVIPLRLQSAAARPKHEIYTDISNKGTGTTTIAGVLNPSGDGRAQDAFSFTLNHTSIPLQFGSASFLVRPGNTAAMEAYAMVFALALWRNKLRGGDVTCMSDCRAVVDSAEKRVLPAGPVKLPVTDVELNRAAFAAVGPAMRELAEDADLNLEFRWITGDRNKLADVLSKCTTQGRRDRLHPEVLQQVEATGKRLSEIKLEGLVGVLGVMLPGAVAKAPVKTAVPAQGSPDIGVPRPGSEDVEEPVVPALMGTEEYSVRGEDRHDMGAVGGGSIMPTLMLATQATSELDLLDVPIEQDVENLRADIDLASTTNLIQTSAPLDSQEEVICPSISRLSDHAGEAEEPFIALDIEIPAIPVHEDHHDAPVSSTLRDTSPSVVEGKGRQKGARCMIRTSIVNNGPYTTFAGVHNPRRRGLNSLSFSYIIKHDTLPMKIGSTSMIIPPGKPALAQAYALVLALVHWRKKLSGKKVVWCSGDRNAVILVQRHLQQPHSTHIGDGTSCGVAIGTAISQLAAEYGIVLEPTHDRIMKGTLAAQLDAARTDLARAPSRGKAKGPNISVRKRLKNSDERLSKLVSVGLAMESSAAEARA</sequence>
<accession>A0AA38LPH3</accession>
<protein>
    <recommendedName>
        <fullName evidence="5">RNase H type-1 domain-containing protein</fullName>
    </recommendedName>
</protein>
<proteinExistence type="predicted"/>
<evidence type="ECO:0000256" key="2">
    <source>
        <dbReference type="SAM" id="SignalP"/>
    </source>
</evidence>
<dbReference type="EMBL" id="JAKWFO010000016">
    <property type="protein sequence ID" value="KAI9632022.1"/>
    <property type="molecule type" value="Genomic_DNA"/>
</dbReference>
<feature type="region of interest" description="Disordered" evidence="1">
    <location>
        <begin position="601"/>
        <end position="622"/>
    </location>
</feature>
<feature type="compositionally biased region" description="Basic and acidic residues" evidence="1">
    <location>
        <begin position="42"/>
        <end position="52"/>
    </location>
</feature>
<name>A0AA38LPH3_9TREE</name>